<accession>A0AA36EV12</accession>
<evidence type="ECO:0000256" key="1">
    <source>
        <dbReference type="SAM" id="MobiDB-lite"/>
    </source>
</evidence>
<evidence type="ECO:0000313" key="2">
    <source>
        <dbReference type="EMBL" id="CAI9715191.1"/>
    </source>
</evidence>
<gene>
    <name evidence="2" type="ORF">OCTVUL_1B018736</name>
</gene>
<evidence type="ECO:0000313" key="3">
    <source>
        <dbReference type="Proteomes" id="UP001162480"/>
    </source>
</evidence>
<organism evidence="2 3">
    <name type="scientific">Octopus vulgaris</name>
    <name type="common">Common octopus</name>
    <dbReference type="NCBI Taxonomy" id="6645"/>
    <lineage>
        <taxon>Eukaryota</taxon>
        <taxon>Metazoa</taxon>
        <taxon>Spiralia</taxon>
        <taxon>Lophotrochozoa</taxon>
        <taxon>Mollusca</taxon>
        <taxon>Cephalopoda</taxon>
        <taxon>Coleoidea</taxon>
        <taxon>Octopodiformes</taxon>
        <taxon>Octopoda</taxon>
        <taxon>Incirrata</taxon>
        <taxon>Octopodidae</taxon>
        <taxon>Octopus</taxon>
    </lineage>
</organism>
<name>A0AA36EV12_OCTVU</name>
<dbReference type="EMBL" id="OX597814">
    <property type="protein sequence ID" value="CAI9715191.1"/>
    <property type="molecule type" value="Genomic_DNA"/>
</dbReference>
<keyword evidence="3" id="KW-1185">Reference proteome</keyword>
<reference evidence="2" key="1">
    <citation type="submission" date="2023-08" db="EMBL/GenBank/DDBJ databases">
        <authorList>
            <person name="Alioto T."/>
            <person name="Alioto T."/>
            <person name="Gomez Garrido J."/>
        </authorList>
    </citation>
    <scope>NUCLEOTIDE SEQUENCE</scope>
</reference>
<protein>
    <submittedName>
        <fullName evidence="2">Uncharacterized protein</fullName>
    </submittedName>
</protein>
<dbReference type="Proteomes" id="UP001162480">
    <property type="component" value="Chromosome 1"/>
</dbReference>
<dbReference type="AlphaFoldDB" id="A0AA36EV12"/>
<feature type="compositionally biased region" description="Polar residues" evidence="1">
    <location>
        <begin position="9"/>
        <end position="29"/>
    </location>
</feature>
<feature type="region of interest" description="Disordered" evidence="1">
    <location>
        <begin position="1"/>
        <end position="30"/>
    </location>
</feature>
<proteinExistence type="predicted"/>
<sequence length="80" mass="9277">MIRVFQSMEALSNHCSSSNRQKQNDNPMQVNVRKPMSFQVQVISYHRIKLELLERCSLKPLAYHLSQSTSNTRTIPQSTI</sequence>